<evidence type="ECO:0000259" key="1">
    <source>
        <dbReference type="Pfam" id="PF23265"/>
    </source>
</evidence>
<organism evidence="2 3">
    <name type="scientific">Paralvinella palmiformis</name>
    <dbReference type="NCBI Taxonomy" id="53620"/>
    <lineage>
        <taxon>Eukaryota</taxon>
        <taxon>Metazoa</taxon>
        <taxon>Spiralia</taxon>
        <taxon>Lophotrochozoa</taxon>
        <taxon>Annelida</taxon>
        <taxon>Polychaeta</taxon>
        <taxon>Sedentaria</taxon>
        <taxon>Canalipalpata</taxon>
        <taxon>Terebellida</taxon>
        <taxon>Terebelliformia</taxon>
        <taxon>Alvinellidae</taxon>
        <taxon>Paralvinella</taxon>
    </lineage>
</organism>
<reference evidence="2" key="1">
    <citation type="journal article" date="2023" name="Mol. Biol. Evol.">
        <title>Third-Generation Sequencing Reveals the Adaptive Role of the Epigenome in Three Deep-Sea Polychaetes.</title>
        <authorList>
            <person name="Perez M."/>
            <person name="Aroh O."/>
            <person name="Sun Y."/>
            <person name="Lan Y."/>
            <person name="Juniper S.K."/>
            <person name="Young C.R."/>
            <person name="Angers B."/>
            <person name="Qian P.Y."/>
        </authorList>
    </citation>
    <scope>NUCLEOTIDE SEQUENCE</scope>
    <source>
        <strain evidence="2">P08H-3</strain>
    </source>
</reference>
<evidence type="ECO:0000313" key="2">
    <source>
        <dbReference type="EMBL" id="KAK2168301.1"/>
    </source>
</evidence>
<dbReference type="InterPro" id="IPR056564">
    <property type="entry name" value="Ig-like_KY"/>
</dbReference>
<evidence type="ECO:0000313" key="3">
    <source>
        <dbReference type="Proteomes" id="UP001208570"/>
    </source>
</evidence>
<proteinExistence type="predicted"/>
<feature type="domain" description="KY-like immunoglobulin-like" evidence="1">
    <location>
        <begin position="4"/>
        <end position="82"/>
    </location>
</feature>
<dbReference type="Pfam" id="PF23265">
    <property type="entry name" value="Ig-like_KY"/>
    <property type="match status" value="1"/>
</dbReference>
<name>A0AAD9KBI6_9ANNE</name>
<keyword evidence="3" id="KW-1185">Reference proteome</keyword>
<gene>
    <name evidence="2" type="ORF">LSH36_18g05055</name>
</gene>
<comment type="caution">
    <text evidence="2">The sequence shown here is derived from an EMBL/GenBank/DDBJ whole genome shotgun (WGS) entry which is preliminary data.</text>
</comment>
<dbReference type="EMBL" id="JAODUP010000018">
    <property type="protein sequence ID" value="KAK2168301.1"/>
    <property type="molecule type" value="Genomic_DNA"/>
</dbReference>
<sequence>MNEELSCGVQLKYNDKPNCELEGHALLRIDGTELIIRVRLADRGQYAIKLYAKEGENPGRLDNVCNYLIRHAGPAAVPPNFPTIHDDQLGKRFINCDHFHIQAVSHIDDIVYTDQAQVVFRFATP</sequence>
<accession>A0AAD9KBI6</accession>
<protein>
    <recommendedName>
        <fullName evidence="1">KY-like immunoglobulin-like domain-containing protein</fullName>
    </recommendedName>
</protein>
<dbReference type="Proteomes" id="UP001208570">
    <property type="component" value="Unassembled WGS sequence"/>
</dbReference>
<dbReference type="AlphaFoldDB" id="A0AAD9KBI6"/>